<dbReference type="Pfam" id="PF13855">
    <property type="entry name" value="LRR_8"/>
    <property type="match status" value="1"/>
</dbReference>
<dbReference type="SUPFAM" id="SSF52075">
    <property type="entry name" value="Outer arm dynein light chain 1"/>
    <property type="match status" value="1"/>
</dbReference>
<dbReference type="PROSITE" id="PS50195">
    <property type="entry name" value="PX"/>
    <property type="match status" value="1"/>
</dbReference>
<dbReference type="SMART" id="SM00365">
    <property type="entry name" value="LRR_SD22"/>
    <property type="match status" value="3"/>
</dbReference>
<dbReference type="FunFam" id="3.30.1520.10:FF:000020">
    <property type="entry name" value="nischarin isoform X1"/>
    <property type="match status" value="1"/>
</dbReference>
<sequence length="452" mass="51677">MACWWKDKNETLIEIPSTEDFTNVTYYNIVIHVAEINWKVKRRYSEFYHLHNKLVSDHGVSKCILPPKKVLGNKSNEFIETRRKGLQDYLQAVLVFLKRTMPRVFVEFLDFHIYDIYFLLQKLSSKCFTEADLILSTMKAYSLTTLQLHAISEFLRSPIPDAENTEKGLDLGPIFDMCSQLNNLTITGSSIEYCESNIIPNKLPFEMSSLKINTSLYLKNVALDMIYSLGNLRNTLSKLKVGYTAARNVSDILQCDIIHKNTLEGCHKWIALETLDLSNNNLVEIDNAIALAENLKYLILDDNKISTISNLTHLTKLKQLSMTKNLLTICDQLQTKMGNVQTLNLSQNNIVSTKGFHKLYSLQNLDLSCNKITEVEELRYLGKLPCLENLRLTGNNVSTTVDYRVRVLELFGERAKDICLDNEKPTQSELDKVSILEAITIVKEGKYPNLTL</sequence>
<dbReference type="Gene3D" id="3.80.10.10">
    <property type="entry name" value="Ribonuclease Inhibitor"/>
    <property type="match status" value="2"/>
</dbReference>
<organism evidence="4 5">
    <name type="scientific">Ceutorhynchus assimilis</name>
    <name type="common">cabbage seed weevil</name>
    <dbReference type="NCBI Taxonomy" id="467358"/>
    <lineage>
        <taxon>Eukaryota</taxon>
        <taxon>Metazoa</taxon>
        <taxon>Ecdysozoa</taxon>
        <taxon>Arthropoda</taxon>
        <taxon>Hexapoda</taxon>
        <taxon>Insecta</taxon>
        <taxon>Pterygota</taxon>
        <taxon>Neoptera</taxon>
        <taxon>Endopterygota</taxon>
        <taxon>Coleoptera</taxon>
        <taxon>Polyphaga</taxon>
        <taxon>Cucujiformia</taxon>
        <taxon>Curculionidae</taxon>
        <taxon>Ceutorhynchinae</taxon>
        <taxon>Ceutorhynchus</taxon>
    </lineage>
</organism>
<dbReference type="AlphaFoldDB" id="A0A9N9QI45"/>
<dbReference type="InterPro" id="IPR001611">
    <property type="entry name" value="Leu-rich_rpt"/>
</dbReference>
<dbReference type="PROSITE" id="PS51450">
    <property type="entry name" value="LRR"/>
    <property type="match status" value="4"/>
</dbReference>
<evidence type="ECO:0000313" key="4">
    <source>
        <dbReference type="EMBL" id="CAG9759451.1"/>
    </source>
</evidence>
<keyword evidence="2" id="KW-0677">Repeat</keyword>
<evidence type="ECO:0000256" key="2">
    <source>
        <dbReference type="ARBA" id="ARBA00022737"/>
    </source>
</evidence>
<evidence type="ECO:0000259" key="3">
    <source>
        <dbReference type="PROSITE" id="PS50195"/>
    </source>
</evidence>
<dbReference type="EMBL" id="OU892277">
    <property type="protein sequence ID" value="CAG9759451.1"/>
    <property type="molecule type" value="Genomic_DNA"/>
</dbReference>
<evidence type="ECO:0000256" key="1">
    <source>
        <dbReference type="ARBA" id="ARBA00022614"/>
    </source>
</evidence>
<dbReference type="Pfam" id="PF12799">
    <property type="entry name" value="LRR_4"/>
    <property type="match status" value="1"/>
</dbReference>
<dbReference type="OrthoDB" id="430293at2759"/>
<dbReference type="Gene3D" id="3.30.1520.10">
    <property type="entry name" value="Phox-like domain"/>
    <property type="match status" value="1"/>
</dbReference>
<gene>
    <name evidence="4" type="ORF">CEUTPL_LOCUS201</name>
</gene>
<name>A0A9N9QI45_9CUCU</name>
<reference evidence="4" key="1">
    <citation type="submission" date="2022-01" db="EMBL/GenBank/DDBJ databases">
        <authorList>
            <person name="King R."/>
        </authorList>
    </citation>
    <scope>NUCLEOTIDE SEQUENCE</scope>
</reference>
<keyword evidence="5" id="KW-1185">Reference proteome</keyword>
<protein>
    <recommendedName>
        <fullName evidence="3">PX domain-containing protein</fullName>
    </recommendedName>
</protein>
<keyword evidence="1" id="KW-0433">Leucine-rich repeat</keyword>
<dbReference type="PANTHER" id="PTHR15454">
    <property type="entry name" value="NISCHARIN RELATED"/>
    <property type="match status" value="1"/>
</dbReference>
<dbReference type="GO" id="GO:0005737">
    <property type="term" value="C:cytoplasm"/>
    <property type="evidence" value="ECO:0007669"/>
    <property type="project" value="TreeGrafter"/>
</dbReference>
<dbReference type="SUPFAM" id="SSF64268">
    <property type="entry name" value="PX domain"/>
    <property type="match status" value="1"/>
</dbReference>
<dbReference type="InterPro" id="IPR001683">
    <property type="entry name" value="PX_dom"/>
</dbReference>
<dbReference type="PANTHER" id="PTHR15454:SF35">
    <property type="entry name" value="NISCHARIN"/>
    <property type="match status" value="1"/>
</dbReference>
<dbReference type="InterPro" id="IPR025875">
    <property type="entry name" value="Leu-rich_rpt_4"/>
</dbReference>
<dbReference type="Proteomes" id="UP001152799">
    <property type="component" value="Chromosome 1"/>
</dbReference>
<dbReference type="Pfam" id="PF00787">
    <property type="entry name" value="PX"/>
    <property type="match status" value="1"/>
</dbReference>
<dbReference type="SMART" id="SM00312">
    <property type="entry name" value="PX"/>
    <property type="match status" value="1"/>
</dbReference>
<evidence type="ECO:0000313" key="5">
    <source>
        <dbReference type="Proteomes" id="UP001152799"/>
    </source>
</evidence>
<feature type="domain" description="PX" evidence="3">
    <location>
        <begin position="5"/>
        <end position="125"/>
    </location>
</feature>
<dbReference type="InterPro" id="IPR036871">
    <property type="entry name" value="PX_dom_sf"/>
</dbReference>
<dbReference type="GO" id="GO:0035091">
    <property type="term" value="F:phosphatidylinositol binding"/>
    <property type="evidence" value="ECO:0007669"/>
    <property type="project" value="InterPro"/>
</dbReference>
<dbReference type="InterPro" id="IPR032675">
    <property type="entry name" value="LRR_dom_sf"/>
</dbReference>
<accession>A0A9N9QI45</accession>
<proteinExistence type="predicted"/>